<dbReference type="InterPro" id="IPR052719">
    <property type="entry name" value="CvpA-like"/>
</dbReference>
<keyword evidence="2 5" id="KW-0812">Transmembrane</keyword>
<dbReference type="Proteomes" id="UP001056937">
    <property type="component" value="Chromosome 1"/>
</dbReference>
<reference evidence="6" key="1">
    <citation type="journal article" date="2022" name="Toxins">
        <title>Genomic Analysis of Sphingopyxis sp. USTB-05 for Biodegrading Cyanobacterial Hepatotoxins.</title>
        <authorList>
            <person name="Liu C."/>
            <person name="Xu Q."/>
            <person name="Zhao Z."/>
            <person name="Zhang H."/>
            <person name="Liu X."/>
            <person name="Yin C."/>
            <person name="Liu Y."/>
            <person name="Yan H."/>
        </authorList>
    </citation>
    <scope>NUCLEOTIDE SEQUENCE</scope>
    <source>
        <strain evidence="6">NBD5</strain>
    </source>
</reference>
<accession>A0ABY4XCA0</accession>
<name>A0ABY4XCA0_9SPHN</name>
<evidence type="ECO:0000256" key="5">
    <source>
        <dbReference type="SAM" id="Phobius"/>
    </source>
</evidence>
<protein>
    <submittedName>
        <fullName evidence="6">CvpA family protein</fullName>
    </submittedName>
</protein>
<evidence type="ECO:0000256" key="1">
    <source>
        <dbReference type="ARBA" id="ARBA00004141"/>
    </source>
</evidence>
<keyword evidence="4 5" id="KW-0472">Membrane</keyword>
<gene>
    <name evidence="6" type="ORF">LHA26_12885</name>
</gene>
<keyword evidence="7" id="KW-1185">Reference proteome</keyword>
<feature type="transmembrane region" description="Helical" evidence="5">
    <location>
        <begin position="103"/>
        <end position="125"/>
    </location>
</feature>
<comment type="subcellular location">
    <subcellularLocation>
        <location evidence="1">Membrane</location>
        <topology evidence="1">Multi-pass membrane protein</topology>
    </subcellularLocation>
</comment>
<dbReference type="PANTHER" id="PTHR36926:SF1">
    <property type="entry name" value="COLICIN V PRODUCTION PROTEIN"/>
    <property type="match status" value="1"/>
</dbReference>
<keyword evidence="3 5" id="KW-1133">Transmembrane helix</keyword>
<organism evidence="6 7">
    <name type="scientific">Sphingomonas morindae</name>
    <dbReference type="NCBI Taxonomy" id="1541170"/>
    <lineage>
        <taxon>Bacteria</taxon>
        <taxon>Pseudomonadati</taxon>
        <taxon>Pseudomonadota</taxon>
        <taxon>Alphaproteobacteria</taxon>
        <taxon>Sphingomonadales</taxon>
        <taxon>Sphingomonadaceae</taxon>
        <taxon>Sphingomonas</taxon>
    </lineage>
</organism>
<dbReference type="EMBL" id="CP084930">
    <property type="protein sequence ID" value="USI74582.1"/>
    <property type="molecule type" value="Genomic_DNA"/>
</dbReference>
<feature type="transmembrane region" description="Helical" evidence="5">
    <location>
        <begin position="32"/>
        <end position="56"/>
    </location>
</feature>
<evidence type="ECO:0000256" key="2">
    <source>
        <dbReference type="ARBA" id="ARBA00022692"/>
    </source>
</evidence>
<dbReference type="InterPro" id="IPR003825">
    <property type="entry name" value="Colicin-V_CvpA"/>
</dbReference>
<proteinExistence type="predicted"/>
<feature type="transmembrane region" description="Helical" evidence="5">
    <location>
        <begin position="62"/>
        <end position="82"/>
    </location>
</feature>
<feature type="transmembrane region" description="Helical" evidence="5">
    <location>
        <begin position="6"/>
        <end position="25"/>
    </location>
</feature>
<evidence type="ECO:0000313" key="7">
    <source>
        <dbReference type="Proteomes" id="UP001056937"/>
    </source>
</evidence>
<dbReference type="PANTHER" id="PTHR36926">
    <property type="entry name" value="COLICIN V PRODUCTION PROTEIN"/>
    <property type="match status" value="1"/>
</dbReference>
<sequence>MTLLDIVVLLFIGGGAALGLMRGFVWEVLSLFAWVGVVIALKLFYAPATLLLGHYLTTRAGAGLLAFVAVSGLVFFGGRFLAERIGRRTRTSVLGPVDRLLGLGFGAIKGLIGVTLLFMAGNLVYDIGFGGTAARPDWVRTARSYKLLQASRRAIDDLVARRRLGTPADDVAVSNSTDGA</sequence>
<evidence type="ECO:0000256" key="4">
    <source>
        <dbReference type="ARBA" id="ARBA00023136"/>
    </source>
</evidence>
<dbReference type="Pfam" id="PF02674">
    <property type="entry name" value="Colicin_V"/>
    <property type="match status" value="1"/>
</dbReference>
<evidence type="ECO:0000256" key="3">
    <source>
        <dbReference type="ARBA" id="ARBA00022989"/>
    </source>
</evidence>
<evidence type="ECO:0000313" key="6">
    <source>
        <dbReference type="EMBL" id="USI74582.1"/>
    </source>
</evidence>